<accession>A0AAE0PT76</accession>
<comment type="caution">
    <text evidence="2">The sequence shown here is derived from an EMBL/GenBank/DDBJ whole genome shotgun (WGS) entry which is preliminary data.</text>
</comment>
<feature type="domain" description="Reverse transcriptase/retrotransposon-derived protein RNase H-like" evidence="1">
    <location>
        <begin position="122"/>
        <end position="220"/>
    </location>
</feature>
<dbReference type="InterPro" id="IPR043128">
    <property type="entry name" value="Rev_trsase/Diguanyl_cyclase"/>
</dbReference>
<dbReference type="SUPFAM" id="SSF56672">
    <property type="entry name" value="DNA/RNA polymerases"/>
    <property type="match status" value="1"/>
</dbReference>
<dbReference type="EMBL" id="JAUCMX010000028">
    <property type="protein sequence ID" value="KAK3507763.1"/>
    <property type="molecule type" value="Genomic_DNA"/>
</dbReference>
<keyword evidence="3" id="KW-1185">Reference proteome</keyword>
<dbReference type="InterPro" id="IPR043502">
    <property type="entry name" value="DNA/RNA_pol_sf"/>
</dbReference>
<dbReference type="Proteomes" id="UP001274896">
    <property type="component" value="Unassembled WGS sequence"/>
</dbReference>
<sequence>MVADFRRAQSGYSLLFIDGYSVEIVKSTKFLDPTPNAAAPESQEVIMLLRQNSYCFRKRSEVRLLSYSRPVSPVYSVDSSVQQRAASLLNPAGYCYSGPVLSDWRSLRYTSLLRNKPKSLAWNPAAAQAFDKLKTAFTTAPLLVHPNPEFPFIVEVNASTTGVGAVLSQQQGNPRKLHPCAFFSRKLSPAEVSYDIGNRELLAIKLTLEDLRHWLEGAKHAFVVLTDHKKLEYLRAAKRLNPRQARWALFFTRFHFTISYRPGSKNIKVAALSCIHSRDETSEEPESILPEKLFASAISWLEETLP</sequence>
<evidence type="ECO:0000313" key="2">
    <source>
        <dbReference type="EMBL" id="KAK3507763.1"/>
    </source>
</evidence>
<name>A0AAE0PT76_9TELE</name>
<gene>
    <name evidence="2" type="ORF">QTP70_000217</name>
</gene>
<proteinExistence type="predicted"/>
<evidence type="ECO:0000259" key="1">
    <source>
        <dbReference type="Pfam" id="PF17919"/>
    </source>
</evidence>
<dbReference type="AlphaFoldDB" id="A0AAE0PT76"/>
<dbReference type="Gene3D" id="3.10.20.370">
    <property type="match status" value="1"/>
</dbReference>
<protein>
    <recommendedName>
        <fullName evidence="1">Reverse transcriptase/retrotransposon-derived protein RNase H-like domain-containing protein</fullName>
    </recommendedName>
</protein>
<dbReference type="CDD" id="cd09274">
    <property type="entry name" value="RNase_HI_RT_Ty3"/>
    <property type="match status" value="1"/>
</dbReference>
<dbReference type="PANTHER" id="PTHR34072">
    <property type="entry name" value="ENZYMATIC POLYPROTEIN-RELATED"/>
    <property type="match status" value="1"/>
</dbReference>
<dbReference type="InterPro" id="IPR041577">
    <property type="entry name" value="RT_RNaseH_2"/>
</dbReference>
<organism evidence="2 3">
    <name type="scientific">Hemibagrus guttatus</name>
    <dbReference type="NCBI Taxonomy" id="175788"/>
    <lineage>
        <taxon>Eukaryota</taxon>
        <taxon>Metazoa</taxon>
        <taxon>Chordata</taxon>
        <taxon>Craniata</taxon>
        <taxon>Vertebrata</taxon>
        <taxon>Euteleostomi</taxon>
        <taxon>Actinopterygii</taxon>
        <taxon>Neopterygii</taxon>
        <taxon>Teleostei</taxon>
        <taxon>Ostariophysi</taxon>
        <taxon>Siluriformes</taxon>
        <taxon>Bagridae</taxon>
        <taxon>Hemibagrus</taxon>
    </lineage>
</organism>
<dbReference type="PANTHER" id="PTHR34072:SF42">
    <property type="entry name" value="INTEGRASE CATALYTIC DOMAIN-CONTAINING PROTEIN"/>
    <property type="match status" value="1"/>
</dbReference>
<dbReference type="Pfam" id="PF17919">
    <property type="entry name" value="RT_RNaseH_2"/>
    <property type="match status" value="1"/>
</dbReference>
<dbReference type="Gene3D" id="3.30.70.270">
    <property type="match status" value="1"/>
</dbReference>
<evidence type="ECO:0000313" key="3">
    <source>
        <dbReference type="Proteomes" id="UP001274896"/>
    </source>
</evidence>
<reference evidence="2" key="1">
    <citation type="submission" date="2023-06" db="EMBL/GenBank/DDBJ databases">
        <title>Male Hemibagrus guttatus genome.</title>
        <authorList>
            <person name="Bian C."/>
        </authorList>
    </citation>
    <scope>NUCLEOTIDE SEQUENCE</scope>
    <source>
        <strain evidence="2">Male_cb2023</strain>
        <tissue evidence="2">Muscle</tissue>
    </source>
</reference>